<organism evidence="1 2">
    <name type="scientific">Boeremia exigua</name>
    <dbReference type="NCBI Taxonomy" id="749465"/>
    <lineage>
        <taxon>Eukaryota</taxon>
        <taxon>Fungi</taxon>
        <taxon>Dikarya</taxon>
        <taxon>Ascomycota</taxon>
        <taxon>Pezizomycotina</taxon>
        <taxon>Dothideomycetes</taxon>
        <taxon>Pleosporomycetidae</taxon>
        <taxon>Pleosporales</taxon>
        <taxon>Pleosporineae</taxon>
        <taxon>Didymellaceae</taxon>
        <taxon>Boeremia</taxon>
    </lineage>
</organism>
<proteinExistence type="predicted"/>
<dbReference type="Proteomes" id="UP001153331">
    <property type="component" value="Unassembled WGS sequence"/>
</dbReference>
<keyword evidence="2" id="KW-1185">Reference proteome</keyword>
<evidence type="ECO:0000313" key="2">
    <source>
        <dbReference type="Proteomes" id="UP001153331"/>
    </source>
</evidence>
<evidence type="ECO:0000313" key="1">
    <source>
        <dbReference type="EMBL" id="KAJ8108591.1"/>
    </source>
</evidence>
<dbReference type="EMBL" id="JAPHNI010000727">
    <property type="protein sequence ID" value="KAJ8108591.1"/>
    <property type="molecule type" value="Genomic_DNA"/>
</dbReference>
<accession>A0ACC2HZQ1</accession>
<protein>
    <submittedName>
        <fullName evidence="1">Uncharacterized protein</fullName>
    </submittedName>
</protein>
<reference evidence="1" key="1">
    <citation type="submission" date="2022-11" db="EMBL/GenBank/DDBJ databases">
        <title>Genome Sequence of Boeremia exigua.</title>
        <authorList>
            <person name="Buettner E."/>
        </authorList>
    </citation>
    <scope>NUCLEOTIDE SEQUENCE</scope>
    <source>
        <strain evidence="1">CU02</strain>
    </source>
</reference>
<gene>
    <name evidence="1" type="ORF">OPT61_g8067</name>
</gene>
<comment type="caution">
    <text evidence="1">The sequence shown here is derived from an EMBL/GenBank/DDBJ whole genome shotgun (WGS) entry which is preliminary data.</text>
</comment>
<sequence>MRSPSPLPSARSTLTQLHNSHNHNSTVMSPARNMPSVSSPLSPRTEPLAVPSARRRPQTQSRQSSTSGPAMHLRLPSLPRFHPANFGTPSSSVSGTPVTGPNSPNVPVSPRTSSAVSKYEAQKQMYLYQQQLQARTNTQVRGALSAKPTSPRLDPLASPGAVTPLELEGTDSYLTAGVNPQEAASHVEMLIRAETSRRGDLSPGRTTAVGGSCEALGAKLQHAHQCCHHQHPCRVLTVTQEAAIADNRASGRIHNALLHCPLKPGSSPPFQSLPIPHLTSFCDTSGDQRPRKPRQASDAGQCSGSPLLLALALGQDKRCSRYGVHNAAECIAARPPSCVAQVTSRYEGVLFLQRQAHRRGGLNEGQRSNRLPIVLTLHAGLPRARCIPDKAGTTFDGVIESSMALISAFLSVDTDTSVMQGERTTAPGFPGETFEKDADDQIEARNYDNVVRKSIAIHRPYLAESEAVSVEQCSTSRSLYGCALASIGAVSHRFTPFADKRGQQSLWRQSASPSSNGPNQYGVRHRLQPPVDRDQQAASVLSFEEFNRRAPGDGEMAAAWLAATAVVSTFSEAAAREPIRMREADTLGLGQLSYSICKKSGQLPKGCRDNQPMSLAVSLIAWLLFLANPPAQWRPYAD</sequence>
<name>A0ACC2HZQ1_9PLEO</name>